<proteinExistence type="predicted"/>
<accession>A0A382T0I5</accession>
<evidence type="ECO:0000313" key="2">
    <source>
        <dbReference type="EMBL" id="SVD14741.1"/>
    </source>
</evidence>
<dbReference type="EMBL" id="UINC01132426">
    <property type="protein sequence ID" value="SVD14741.1"/>
    <property type="molecule type" value="Genomic_DNA"/>
</dbReference>
<dbReference type="InterPro" id="IPR013783">
    <property type="entry name" value="Ig-like_fold"/>
</dbReference>
<gene>
    <name evidence="2" type="ORF">METZ01_LOCUS367595</name>
</gene>
<organism evidence="2">
    <name type="scientific">marine metagenome</name>
    <dbReference type="NCBI Taxonomy" id="408172"/>
    <lineage>
        <taxon>unclassified sequences</taxon>
        <taxon>metagenomes</taxon>
        <taxon>ecological metagenomes</taxon>
    </lineage>
</organism>
<feature type="region of interest" description="Disordered" evidence="1">
    <location>
        <begin position="23"/>
        <end position="45"/>
    </location>
</feature>
<feature type="non-terminal residue" evidence="2">
    <location>
        <position position="82"/>
    </location>
</feature>
<sequence>MMYRPGFLVFTLTAFLANCGGDGDGADTGGATGPTSGPPEITGTSPDPMIEGQIATISGKNFSSTTTSNTVLLDSIEITVSA</sequence>
<dbReference type="AlphaFoldDB" id="A0A382T0I5"/>
<evidence type="ECO:0000256" key="1">
    <source>
        <dbReference type="SAM" id="MobiDB-lite"/>
    </source>
</evidence>
<feature type="compositionally biased region" description="Gly residues" evidence="1">
    <location>
        <begin position="23"/>
        <end position="32"/>
    </location>
</feature>
<name>A0A382T0I5_9ZZZZ</name>
<protein>
    <recommendedName>
        <fullName evidence="3">IPT/TIG domain-containing protein</fullName>
    </recommendedName>
</protein>
<reference evidence="2" key="1">
    <citation type="submission" date="2018-05" db="EMBL/GenBank/DDBJ databases">
        <authorList>
            <person name="Lanie J.A."/>
            <person name="Ng W.-L."/>
            <person name="Kazmierczak K.M."/>
            <person name="Andrzejewski T.M."/>
            <person name="Davidsen T.M."/>
            <person name="Wayne K.J."/>
            <person name="Tettelin H."/>
            <person name="Glass J.I."/>
            <person name="Rusch D."/>
            <person name="Podicherti R."/>
            <person name="Tsui H.-C.T."/>
            <person name="Winkler M.E."/>
        </authorList>
    </citation>
    <scope>NUCLEOTIDE SEQUENCE</scope>
</reference>
<evidence type="ECO:0008006" key="3">
    <source>
        <dbReference type="Google" id="ProtNLM"/>
    </source>
</evidence>
<dbReference type="Gene3D" id="2.60.40.10">
    <property type="entry name" value="Immunoglobulins"/>
    <property type="match status" value="1"/>
</dbReference>